<feature type="non-terminal residue" evidence="1">
    <location>
        <position position="1"/>
    </location>
</feature>
<gene>
    <name evidence="1" type="ORF">HAX54_044158</name>
</gene>
<comment type="caution">
    <text evidence="1">The sequence shown here is derived from an EMBL/GenBank/DDBJ whole genome shotgun (WGS) entry which is preliminary data.</text>
</comment>
<dbReference type="Proteomes" id="UP000823775">
    <property type="component" value="Unassembled WGS sequence"/>
</dbReference>
<evidence type="ECO:0000313" key="2">
    <source>
        <dbReference type="Proteomes" id="UP000823775"/>
    </source>
</evidence>
<reference evidence="1 2" key="1">
    <citation type="journal article" date="2021" name="BMC Genomics">
        <title>Datura genome reveals duplications of psychoactive alkaloid biosynthetic genes and high mutation rate following tissue culture.</title>
        <authorList>
            <person name="Rajewski A."/>
            <person name="Carter-House D."/>
            <person name="Stajich J."/>
            <person name="Litt A."/>
        </authorList>
    </citation>
    <scope>NUCLEOTIDE SEQUENCE [LARGE SCALE GENOMIC DNA]</scope>
    <source>
        <strain evidence="1">AR-01</strain>
    </source>
</reference>
<name>A0ABS8RSG8_DATST</name>
<protein>
    <submittedName>
        <fullName evidence="1">Uncharacterized protein</fullName>
    </submittedName>
</protein>
<proteinExistence type="predicted"/>
<accession>A0ABS8RSG8</accession>
<sequence length="58" mass="6471">AVLCAANPHFLRVSEYDDDSSRPCSQSCGLAVEGEQTDAIHSPRCEMSFLFGRRFCFL</sequence>
<dbReference type="EMBL" id="JACEIK010000067">
    <property type="protein sequence ID" value="MCD7448554.1"/>
    <property type="molecule type" value="Genomic_DNA"/>
</dbReference>
<organism evidence="1 2">
    <name type="scientific">Datura stramonium</name>
    <name type="common">Jimsonweed</name>
    <name type="synonym">Common thornapple</name>
    <dbReference type="NCBI Taxonomy" id="4076"/>
    <lineage>
        <taxon>Eukaryota</taxon>
        <taxon>Viridiplantae</taxon>
        <taxon>Streptophyta</taxon>
        <taxon>Embryophyta</taxon>
        <taxon>Tracheophyta</taxon>
        <taxon>Spermatophyta</taxon>
        <taxon>Magnoliopsida</taxon>
        <taxon>eudicotyledons</taxon>
        <taxon>Gunneridae</taxon>
        <taxon>Pentapetalae</taxon>
        <taxon>asterids</taxon>
        <taxon>lamiids</taxon>
        <taxon>Solanales</taxon>
        <taxon>Solanaceae</taxon>
        <taxon>Solanoideae</taxon>
        <taxon>Datureae</taxon>
        <taxon>Datura</taxon>
    </lineage>
</organism>
<evidence type="ECO:0000313" key="1">
    <source>
        <dbReference type="EMBL" id="MCD7448554.1"/>
    </source>
</evidence>
<keyword evidence="2" id="KW-1185">Reference proteome</keyword>